<dbReference type="AlphaFoldDB" id="A0AA37SIU3"/>
<name>A0AA37SIU3_9PROT</name>
<keyword evidence="2" id="KW-1185">Reference proteome</keyword>
<proteinExistence type="predicted"/>
<organism evidence="1 2">
    <name type="scientific">Gluconobacter sphaericus NBRC 12467</name>
    <dbReference type="NCBI Taxonomy" id="1307951"/>
    <lineage>
        <taxon>Bacteria</taxon>
        <taxon>Pseudomonadati</taxon>
        <taxon>Pseudomonadota</taxon>
        <taxon>Alphaproteobacteria</taxon>
        <taxon>Acetobacterales</taxon>
        <taxon>Acetobacteraceae</taxon>
        <taxon>Gluconobacter</taxon>
    </lineage>
</organism>
<gene>
    <name evidence="1" type="ORF">GCM10007872_31580</name>
</gene>
<evidence type="ECO:0000313" key="2">
    <source>
        <dbReference type="Proteomes" id="UP001156708"/>
    </source>
</evidence>
<protein>
    <submittedName>
        <fullName evidence="1">Uncharacterized protein</fullName>
    </submittedName>
</protein>
<dbReference type="Proteomes" id="UP001156708">
    <property type="component" value="Unassembled WGS sequence"/>
</dbReference>
<sequence length="51" mass="5152">MGNISLNSNGLTAIARDGRDYGVGSGFAGGVIEDDSSPRFGKCLGNTSNCV</sequence>
<comment type="caution">
    <text evidence="1">The sequence shown here is derived from an EMBL/GenBank/DDBJ whole genome shotgun (WGS) entry which is preliminary data.</text>
</comment>
<reference evidence="2" key="1">
    <citation type="journal article" date="2019" name="Int. J. Syst. Evol. Microbiol.">
        <title>The Global Catalogue of Microorganisms (GCM) 10K type strain sequencing project: providing services to taxonomists for standard genome sequencing and annotation.</title>
        <authorList>
            <consortium name="The Broad Institute Genomics Platform"/>
            <consortium name="The Broad Institute Genome Sequencing Center for Infectious Disease"/>
            <person name="Wu L."/>
            <person name="Ma J."/>
        </authorList>
    </citation>
    <scope>NUCLEOTIDE SEQUENCE [LARGE SCALE GENOMIC DNA]</scope>
    <source>
        <strain evidence="2">NBRC 12467</strain>
    </source>
</reference>
<accession>A0AA37SIU3</accession>
<evidence type="ECO:0000313" key="1">
    <source>
        <dbReference type="EMBL" id="GLQ86245.1"/>
    </source>
</evidence>
<dbReference type="EMBL" id="BSNZ01000057">
    <property type="protein sequence ID" value="GLQ86245.1"/>
    <property type="molecule type" value="Genomic_DNA"/>
</dbReference>